<dbReference type="InterPro" id="IPR001878">
    <property type="entry name" value="Znf_CCHC"/>
</dbReference>
<dbReference type="GO" id="GO:0003676">
    <property type="term" value="F:nucleic acid binding"/>
    <property type="evidence" value="ECO:0007669"/>
    <property type="project" value="InterPro"/>
</dbReference>
<dbReference type="Proteomes" id="UP000694872">
    <property type="component" value="Unplaced"/>
</dbReference>
<dbReference type="SMART" id="SM00343">
    <property type="entry name" value="ZnF_C2HC"/>
    <property type="match status" value="2"/>
</dbReference>
<evidence type="ECO:0000313" key="4">
    <source>
        <dbReference type="RefSeq" id="XP_013172736.1"/>
    </source>
</evidence>
<feature type="region of interest" description="Disordered" evidence="2">
    <location>
        <begin position="1"/>
        <end position="39"/>
    </location>
</feature>
<evidence type="ECO:0000256" key="1">
    <source>
        <dbReference type="PROSITE-ProRule" id="PRU00047"/>
    </source>
</evidence>
<keyword evidence="1" id="KW-0862">Zinc</keyword>
<evidence type="ECO:0000256" key="2">
    <source>
        <dbReference type="SAM" id="MobiDB-lite"/>
    </source>
</evidence>
<protein>
    <submittedName>
        <fullName evidence="4">Uncharacterized protein LOC106121570</fullName>
    </submittedName>
</protein>
<organism evidence="4">
    <name type="scientific">Papilio xuthus</name>
    <name type="common">Asian swallowtail butterfly</name>
    <dbReference type="NCBI Taxonomy" id="66420"/>
    <lineage>
        <taxon>Eukaryota</taxon>
        <taxon>Metazoa</taxon>
        <taxon>Ecdysozoa</taxon>
        <taxon>Arthropoda</taxon>
        <taxon>Hexapoda</taxon>
        <taxon>Insecta</taxon>
        <taxon>Pterygota</taxon>
        <taxon>Neoptera</taxon>
        <taxon>Endopterygota</taxon>
        <taxon>Lepidoptera</taxon>
        <taxon>Glossata</taxon>
        <taxon>Ditrysia</taxon>
        <taxon>Papilionoidea</taxon>
        <taxon>Papilionidae</taxon>
        <taxon>Papilioninae</taxon>
        <taxon>Papilio</taxon>
    </lineage>
</organism>
<sequence>MLEQELRRERERLRATDNRRRSTSRRGSERRESSERRVAGCRAELRSIERREPSGRREAECRAELRVSEHREPSGRREAECRAELRVSEHREPSGRRDAERRTDLRVGEHCGELRDSERREPSGRRAELRVSEHHEPSVHREAERRAEQRVDQHINAEENMRRICRHSHINNAQSSQKIDHQNILPNFDPSTKNQRVDIWLKKVNECASVYGWDDRTTTHFAMQKLQGLAKIWYESLNSILFSWNEWQDKLINAFPCEQNYGQTLEDMLKRKSKFNEPIEVYYYEKLALVTQCDIVGKRAVDCVIHGLSDRTLRSGALALRCSHPDQLLQFLISNKDTHQPSADRGQFRDKLLDNTYQSYNQNQAHKVIVRSVQPIGCYNCKEKGHSFLHCPKPILKCQRCNKIGHTLDTCFSKSGEKPTNTNATVSKTMRIDSVEHCTQGSNSKFIKEVIVNGVSLQGFIDFGSEVTLIKESVTKELGLFHDNTSSQMKGFGNSVVQSLGELSLDLSIDDVKARVICKVVCDDFLEKPLLIGQTFHIPREALEWIPLGTRRRGRPKQTWWRSVAAEMKAIGLTWPETKRRAQDRANWRRAVDALCPTAGT</sequence>
<feature type="region of interest" description="Disordered" evidence="2">
    <location>
        <begin position="66"/>
        <end position="148"/>
    </location>
</feature>
<dbReference type="AlphaFoldDB" id="A0AAJ7EDA7"/>
<dbReference type="SUPFAM" id="SSF57756">
    <property type="entry name" value="Retrovirus zinc finger-like domains"/>
    <property type="match status" value="1"/>
</dbReference>
<dbReference type="InterPro" id="IPR036875">
    <property type="entry name" value="Znf_CCHC_sf"/>
</dbReference>
<dbReference type="GeneID" id="106121570"/>
<dbReference type="PANTHER" id="PTHR33223">
    <property type="entry name" value="CCHC-TYPE DOMAIN-CONTAINING PROTEIN"/>
    <property type="match status" value="1"/>
</dbReference>
<name>A0AAJ7EDA7_PAPXU</name>
<proteinExistence type="predicted"/>
<dbReference type="SUPFAM" id="SSF50630">
    <property type="entry name" value="Acid proteases"/>
    <property type="match status" value="1"/>
</dbReference>
<dbReference type="PANTHER" id="PTHR33223:SF6">
    <property type="entry name" value="CCHC-TYPE DOMAIN-CONTAINING PROTEIN"/>
    <property type="match status" value="1"/>
</dbReference>
<dbReference type="KEGG" id="pxu:106121570"/>
<dbReference type="RefSeq" id="XP_013172736.1">
    <property type="nucleotide sequence ID" value="XM_013317282.1"/>
</dbReference>
<accession>A0AAJ7EDA7</accession>
<reference evidence="4" key="1">
    <citation type="submission" date="2025-08" db="UniProtKB">
        <authorList>
            <consortium name="RefSeq"/>
        </authorList>
    </citation>
    <scope>IDENTIFICATION</scope>
</reference>
<dbReference type="InterPro" id="IPR021109">
    <property type="entry name" value="Peptidase_aspartic_dom_sf"/>
</dbReference>
<dbReference type="Gene3D" id="2.40.70.10">
    <property type="entry name" value="Acid Proteases"/>
    <property type="match status" value="1"/>
</dbReference>
<dbReference type="PROSITE" id="PS50158">
    <property type="entry name" value="ZF_CCHC"/>
    <property type="match status" value="1"/>
</dbReference>
<gene>
    <name evidence="4" type="primary">LOC106121570</name>
</gene>
<keyword evidence="1" id="KW-0863">Zinc-finger</keyword>
<keyword evidence="1" id="KW-0479">Metal-binding</keyword>
<dbReference type="GO" id="GO:0008270">
    <property type="term" value="F:zinc ion binding"/>
    <property type="evidence" value="ECO:0007669"/>
    <property type="project" value="UniProtKB-KW"/>
</dbReference>
<dbReference type="CDD" id="cd00303">
    <property type="entry name" value="retropepsin_like"/>
    <property type="match status" value="1"/>
</dbReference>
<dbReference type="Gene3D" id="4.10.60.10">
    <property type="entry name" value="Zinc finger, CCHC-type"/>
    <property type="match status" value="1"/>
</dbReference>
<feature type="domain" description="CCHC-type" evidence="3">
    <location>
        <begin position="378"/>
        <end position="393"/>
    </location>
</feature>
<evidence type="ECO:0000259" key="3">
    <source>
        <dbReference type="PROSITE" id="PS50158"/>
    </source>
</evidence>